<proteinExistence type="predicted"/>
<evidence type="ECO:0000313" key="1">
    <source>
        <dbReference type="EMBL" id="MBX58138.1"/>
    </source>
</evidence>
<protein>
    <submittedName>
        <fullName evidence="1">Uncharacterized protein</fullName>
    </submittedName>
</protein>
<sequence>MKGLMEKCTKRLEVLYSTFMLFPNQ</sequence>
<organism evidence="1">
    <name type="scientific">Rhizophora mucronata</name>
    <name type="common">Asiatic mangrove</name>
    <dbReference type="NCBI Taxonomy" id="61149"/>
    <lineage>
        <taxon>Eukaryota</taxon>
        <taxon>Viridiplantae</taxon>
        <taxon>Streptophyta</taxon>
        <taxon>Embryophyta</taxon>
        <taxon>Tracheophyta</taxon>
        <taxon>Spermatophyta</taxon>
        <taxon>Magnoliopsida</taxon>
        <taxon>eudicotyledons</taxon>
        <taxon>Gunneridae</taxon>
        <taxon>Pentapetalae</taxon>
        <taxon>rosids</taxon>
        <taxon>fabids</taxon>
        <taxon>Malpighiales</taxon>
        <taxon>Rhizophoraceae</taxon>
        <taxon>Rhizophora</taxon>
    </lineage>
</organism>
<name>A0A2P2PTR2_RHIMU</name>
<reference evidence="1" key="1">
    <citation type="submission" date="2018-02" db="EMBL/GenBank/DDBJ databases">
        <title>Rhizophora mucronata_Transcriptome.</title>
        <authorList>
            <person name="Meera S.P."/>
            <person name="Sreeshan A."/>
            <person name="Augustine A."/>
        </authorList>
    </citation>
    <scope>NUCLEOTIDE SEQUENCE</scope>
    <source>
        <tissue evidence="1">Leaf</tissue>
    </source>
</reference>
<accession>A0A2P2PTR2</accession>
<dbReference type="AlphaFoldDB" id="A0A2P2PTR2"/>
<dbReference type="EMBL" id="GGEC01077654">
    <property type="protein sequence ID" value="MBX58138.1"/>
    <property type="molecule type" value="Transcribed_RNA"/>
</dbReference>